<proteinExistence type="inferred from homology"/>
<dbReference type="GO" id="GO:0031593">
    <property type="term" value="F:polyubiquitin modification-dependent protein binding"/>
    <property type="evidence" value="ECO:0007669"/>
    <property type="project" value="TreeGrafter"/>
</dbReference>
<keyword evidence="2" id="KW-0677">Repeat</keyword>
<evidence type="ECO:0000313" key="9">
    <source>
        <dbReference type="Proteomes" id="UP000789595"/>
    </source>
</evidence>
<evidence type="ECO:0000256" key="2">
    <source>
        <dbReference type="ARBA" id="ARBA00022737"/>
    </source>
</evidence>
<dbReference type="GO" id="GO:0008540">
    <property type="term" value="C:proteasome regulatory particle, base subcomplex"/>
    <property type="evidence" value="ECO:0007669"/>
    <property type="project" value="TreeGrafter"/>
</dbReference>
<dbReference type="Pfam" id="PF13519">
    <property type="entry name" value="VWA_2"/>
    <property type="match status" value="1"/>
</dbReference>
<feature type="compositionally biased region" description="Gly residues" evidence="5">
    <location>
        <begin position="196"/>
        <end position="220"/>
    </location>
</feature>
<comment type="similarity">
    <text evidence="1">Belongs to the proteasome subunit S5A family.</text>
</comment>
<dbReference type="OrthoDB" id="1731724at2759"/>
<reference evidence="8" key="2">
    <citation type="submission" date="2021-11" db="EMBL/GenBank/DDBJ databases">
        <authorList>
            <consortium name="Genoscope - CEA"/>
            <person name="William W."/>
        </authorList>
    </citation>
    <scope>NUCLEOTIDE SEQUENCE</scope>
</reference>
<dbReference type="InterPro" id="IPR049590">
    <property type="entry name" value="PSMD4_RAZUL-like"/>
</dbReference>
<dbReference type="CDD" id="cd22297">
    <property type="entry name" value="PSMD4_RAZUL"/>
    <property type="match status" value="1"/>
</dbReference>
<organism evidence="7">
    <name type="scientific">Pelagomonas calceolata</name>
    <dbReference type="NCBI Taxonomy" id="35677"/>
    <lineage>
        <taxon>Eukaryota</taxon>
        <taxon>Sar</taxon>
        <taxon>Stramenopiles</taxon>
        <taxon>Ochrophyta</taxon>
        <taxon>Pelagophyceae</taxon>
        <taxon>Pelagomonadales</taxon>
        <taxon>Pelagomonadaceae</taxon>
        <taxon>Pelagomonas</taxon>
    </lineage>
</organism>
<protein>
    <recommendedName>
        <fullName evidence="4">26S proteasome regulatory subunit RPN10</fullName>
    </recommendedName>
</protein>
<evidence type="ECO:0000256" key="3">
    <source>
        <dbReference type="ARBA" id="ARBA00022942"/>
    </source>
</evidence>
<dbReference type="InterPro" id="IPR003903">
    <property type="entry name" value="UIM_dom"/>
</dbReference>
<dbReference type="Proteomes" id="UP000789595">
    <property type="component" value="Unassembled WGS sequence"/>
</dbReference>
<feature type="domain" description="VWFA" evidence="6">
    <location>
        <begin position="5"/>
        <end position="161"/>
    </location>
</feature>
<dbReference type="AlphaFoldDB" id="A0A7S4A015"/>
<dbReference type="PROSITE" id="PS50330">
    <property type="entry name" value="UIM"/>
    <property type="match status" value="3"/>
</dbReference>
<evidence type="ECO:0000256" key="1">
    <source>
        <dbReference type="ARBA" id="ARBA00005574"/>
    </source>
</evidence>
<feature type="compositionally biased region" description="Acidic residues" evidence="5">
    <location>
        <begin position="324"/>
        <end position="333"/>
    </location>
</feature>
<dbReference type="SUPFAM" id="SSF53300">
    <property type="entry name" value="vWA-like"/>
    <property type="match status" value="1"/>
</dbReference>
<dbReference type="Gene3D" id="1.10.287.3990">
    <property type="match status" value="1"/>
</dbReference>
<gene>
    <name evidence="7" type="ORF">PCAL00307_LOCUS14392</name>
    <name evidence="8" type="ORF">PECAL_6P13180</name>
</gene>
<dbReference type="Gene3D" id="3.40.50.410">
    <property type="entry name" value="von Willebrand factor, type A domain"/>
    <property type="match status" value="1"/>
</dbReference>
<dbReference type="SMART" id="SM00726">
    <property type="entry name" value="UIM"/>
    <property type="match status" value="3"/>
</dbReference>
<evidence type="ECO:0000313" key="8">
    <source>
        <dbReference type="EMBL" id="CAH0379687.1"/>
    </source>
</evidence>
<dbReference type="GO" id="GO:0043161">
    <property type="term" value="P:proteasome-mediated ubiquitin-dependent protein catabolic process"/>
    <property type="evidence" value="ECO:0007669"/>
    <property type="project" value="TreeGrafter"/>
</dbReference>
<feature type="region of interest" description="Disordered" evidence="5">
    <location>
        <begin position="243"/>
        <end position="333"/>
    </location>
</feature>
<dbReference type="EMBL" id="CAKKNE010000006">
    <property type="protein sequence ID" value="CAH0379687.1"/>
    <property type="molecule type" value="Genomic_DNA"/>
</dbReference>
<dbReference type="PROSITE" id="PS50234">
    <property type="entry name" value="VWFA"/>
    <property type="match status" value="1"/>
</dbReference>
<dbReference type="FunFam" id="3.40.50.410:FF:000005">
    <property type="entry name" value="26S proteasome non-ATPase regulatory subunit 4"/>
    <property type="match status" value="1"/>
</dbReference>
<feature type="compositionally biased region" description="Low complexity" evidence="5">
    <location>
        <begin position="248"/>
        <end position="279"/>
    </location>
</feature>
<dbReference type="InterPro" id="IPR002035">
    <property type="entry name" value="VWF_A"/>
</dbReference>
<evidence type="ECO:0000256" key="5">
    <source>
        <dbReference type="SAM" id="MobiDB-lite"/>
    </source>
</evidence>
<evidence type="ECO:0000259" key="6">
    <source>
        <dbReference type="PROSITE" id="PS50234"/>
    </source>
</evidence>
<dbReference type="InterPro" id="IPR036465">
    <property type="entry name" value="vWFA_dom_sf"/>
</dbReference>
<evidence type="ECO:0000256" key="4">
    <source>
        <dbReference type="ARBA" id="ARBA00044341"/>
    </source>
</evidence>
<reference evidence="7" key="1">
    <citation type="submission" date="2021-01" db="EMBL/GenBank/DDBJ databases">
        <authorList>
            <person name="Corre E."/>
            <person name="Pelletier E."/>
            <person name="Niang G."/>
            <person name="Scheremetjew M."/>
            <person name="Finn R."/>
            <person name="Kale V."/>
            <person name="Holt S."/>
            <person name="Cochrane G."/>
            <person name="Meng A."/>
            <person name="Brown T."/>
            <person name="Cohen L."/>
        </authorList>
    </citation>
    <scope>NUCLEOTIDE SEQUENCE</scope>
    <source>
        <strain evidence="7">CCMP1756</strain>
    </source>
</reference>
<evidence type="ECO:0000313" key="7">
    <source>
        <dbReference type="EMBL" id="CAE0698956.1"/>
    </source>
</evidence>
<dbReference type="InterPro" id="IPR027040">
    <property type="entry name" value="PSMD4"/>
</dbReference>
<keyword evidence="9" id="KW-1185">Reference proteome</keyword>
<sequence>MPLESTIICLDTSEFMRNGDFTPTRHESQQDAANLVVGAKMQQNPESSVGVLTMASTGRGAGARVLVSPTDDMGNILNSLHNASVGGQLNFVEGVQVAQLALKHRRNKNGAQRIVLFVGSPVEAEQKALVKVGKLLKKNNIAVDVVVLGDRDGNADKLRAFVDAANANDNSNLVAIPAGVVPSDVLISSPVIQGKDSGGGGGGGEASTGGGGGGGGGFAEFGGIDPNLDPELAMALRISMEEERARQEAAASAEGGAAPADGAAAEASPAASTEEAPAASTPKTPEAPQDDDAMDEDDALLQEALAMSMKEDTEGATVEPQADQMEDDEEDEEMKLALAMSMQQASSEAPAPAAAAGEFNDPAFVNSMLAQLPGVDPNDPAIQAALASINQGGEKKDDDAPAPAPAP</sequence>
<feature type="region of interest" description="Disordered" evidence="5">
    <location>
        <begin position="191"/>
        <end position="226"/>
    </location>
</feature>
<dbReference type="PANTHER" id="PTHR10223">
    <property type="entry name" value="26S PROTEASOME NON-ATPASE REGULATORY SUBUNIT 4"/>
    <property type="match status" value="1"/>
</dbReference>
<keyword evidence="3" id="KW-0647">Proteasome</keyword>
<dbReference type="SMART" id="SM00327">
    <property type="entry name" value="VWA"/>
    <property type="match status" value="1"/>
</dbReference>
<dbReference type="GO" id="GO:0005634">
    <property type="term" value="C:nucleus"/>
    <property type="evidence" value="ECO:0007669"/>
    <property type="project" value="TreeGrafter"/>
</dbReference>
<dbReference type="EMBL" id="HBIW01016681">
    <property type="protein sequence ID" value="CAE0698956.1"/>
    <property type="molecule type" value="Transcribed_RNA"/>
</dbReference>
<name>A0A7S4A015_9STRA</name>
<feature type="region of interest" description="Disordered" evidence="5">
    <location>
        <begin position="375"/>
        <end position="407"/>
    </location>
</feature>
<dbReference type="PANTHER" id="PTHR10223:SF0">
    <property type="entry name" value="26S PROTEASOME NON-ATPASE REGULATORY SUBUNIT 4"/>
    <property type="match status" value="1"/>
</dbReference>
<feature type="compositionally biased region" description="Acidic residues" evidence="5">
    <location>
        <begin position="288"/>
        <end position="300"/>
    </location>
</feature>
<accession>A0A7S4A015</accession>
<dbReference type="GO" id="GO:0005829">
    <property type="term" value="C:cytosol"/>
    <property type="evidence" value="ECO:0007669"/>
    <property type="project" value="TreeGrafter"/>
</dbReference>